<organism evidence="9 10">
    <name type="scientific">Skeletonema marinoi</name>
    <dbReference type="NCBI Taxonomy" id="267567"/>
    <lineage>
        <taxon>Eukaryota</taxon>
        <taxon>Sar</taxon>
        <taxon>Stramenopiles</taxon>
        <taxon>Ochrophyta</taxon>
        <taxon>Bacillariophyta</taxon>
        <taxon>Coscinodiscophyceae</taxon>
        <taxon>Thalassiosirophycidae</taxon>
        <taxon>Thalassiosirales</taxon>
        <taxon>Skeletonemataceae</taxon>
        <taxon>Skeletonema</taxon>
        <taxon>Skeletonema marinoi-dohrnii complex</taxon>
    </lineage>
</organism>
<sequence length="596" mass="65630">MSGRAEGRGGGRGRGGGGRGRGGGYKGRGRGGRGRGGRGGRGRGSSNDNDQQHKHSMSNGSSSPPKRFRNDNAAADENMVPSHGFEATTTKNNAPIPMDTDEAATTAPTTAQLAHMTQHKFANLQISSESRKAMAEVFKYEYMTAVQAETLPLILKDDTDCLAKAKTGTGKTLAFMIPTIEKILINKRKNSNDINCLVISPTRELAQQIGAETKKLLTFHQAHLRKVVICVGGTNKNKDVRALQGTTPIVVATPGRLLDHLKDGLANRMTNLSCLVFDEADQLLDMGFRPDIERILALLNPSAQTRQTLLFSATIPPTVTEIAKIAMHPKYHFVDTVGKDSEQTHERVQQQVMISNQEDQVRSIMAILERETNNKPYKIIVFFTTARLTGFLAELFNSVSSQTGYKVLEIHSRKAQKARERASEEFRKSKNAVMFTSDVTARGMDYPDVTFVLQVGLTDRAQYIHRLGRTARAGKEGKGGLLLSNYEEAHMVKKELKGMPLEPTPINVSVKTSAVVEQAKQNVGKDKTLRVSAEQAYRAWLGYYNGHLKKVRWDKKLLVQQANLWAQQNGLSDQPALQKRTVGKMGLKGVPGLRLE</sequence>
<keyword evidence="4 5" id="KW-0694">RNA-binding</keyword>
<dbReference type="GO" id="GO:0003724">
    <property type="term" value="F:RNA helicase activity"/>
    <property type="evidence" value="ECO:0007669"/>
    <property type="project" value="UniProtKB-EC"/>
</dbReference>
<dbReference type="Proteomes" id="UP001224775">
    <property type="component" value="Unassembled WGS sequence"/>
</dbReference>
<feature type="region of interest" description="Disordered" evidence="6">
    <location>
        <begin position="1"/>
        <end position="71"/>
    </location>
</feature>
<keyword evidence="3 5" id="KW-0067">ATP-binding</keyword>
<dbReference type="Gene3D" id="3.40.50.300">
    <property type="entry name" value="P-loop containing nucleotide triphosphate hydrolases"/>
    <property type="match status" value="2"/>
</dbReference>
<dbReference type="SMART" id="SM00490">
    <property type="entry name" value="HELICc"/>
    <property type="match status" value="1"/>
</dbReference>
<dbReference type="EC" id="3.6.4.13" evidence="5"/>
<name>A0AAD8Y811_9STRA</name>
<evidence type="ECO:0000313" key="10">
    <source>
        <dbReference type="Proteomes" id="UP001224775"/>
    </source>
</evidence>
<protein>
    <recommendedName>
        <fullName evidence="5">ATP-dependent RNA helicase</fullName>
        <ecNumber evidence="5">3.6.4.13</ecNumber>
    </recommendedName>
</protein>
<comment type="caution">
    <text evidence="9">The sequence shown here is derived from an EMBL/GenBank/DDBJ whole genome shotgun (WGS) entry which is preliminary data.</text>
</comment>
<dbReference type="InterPro" id="IPR001650">
    <property type="entry name" value="Helicase_C-like"/>
</dbReference>
<comment type="domain">
    <text evidence="5">The Q motif is unique to and characteristic of the DEAD box family of RNA helicases and controls ATP binding and hydrolysis.</text>
</comment>
<feature type="compositionally biased region" description="Basic residues" evidence="6">
    <location>
        <begin position="27"/>
        <end position="41"/>
    </location>
</feature>
<evidence type="ECO:0000256" key="4">
    <source>
        <dbReference type="ARBA" id="ARBA00022884"/>
    </source>
</evidence>
<feature type="compositionally biased region" description="Gly residues" evidence="6">
    <location>
        <begin position="10"/>
        <end position="26"/>
    </location>
</feature>
<dbReference type="Pfam" id="PF00270">
    <property type="entry name" value="DEAD"/>
    <property type="match status" value="1"/>
</dbReference>
<evidence type="ECO:0000256" key="1">
    <source>
        <dbReference type="ARBA" id="ARBA00022741"/>
    </source>
</evidence>
<dbReference type="InterPro" id="IPR014001">
    <property type="entry name" value="Helicase_ATP-bd"/>
</dbReference>
<keyword evidence="5 9" id="KW-0347">Helicase</keyword>
<dbReference type="InterPro" id="IPR011545">
    <property type="entry name" value="DEAD/DEAH_box_helicase_dom"/>
</dbReference>
<accession>A0AAD8Y811</accession>
<dbReference type="PROSITE" id="PS51192">
    <property type="entry name" value="HELICASE_ATP_BIND_1"/>
    <property type="match status" value="1"/>
</dbReference>
<keyword evidence="2 5" id="KW-0378">Hydrolase</keyword>
<evidence type="ECO:0000256" key="6">
    <source>
        <dbReference type="SAM" id="MobiDB-lite"/>
    </source>
</evidence>
<dbReference type="CDD" id="cd18787">
    <property type="entry name" value="SF2_C_DEAD"/>
    <property type="match status" value="1"/>
</dbReference>
<gene>
    <name evidence="9" type="ORF">QTG54_008835</name>
</gene>
<dbReference type="Pfam" id="PF00271">
    <property type="entry name" value="Helicase_C"/>
    <property type="match status" value="1"/>
</dbReference>
<dbReference type="PANTHER" id="PTHR24031">
    <property type="entry name" value="RNA HELICASE"/>
    <property type="match status" value="1"/>
</dbReference>
<keyword evidence="1 5" id="KW-0547">Nucleotide-binding</keyword>
<evidence type="ECO:0000313" key="9">
    <source>
        <dbReference type="EMBL" id="KAK1740740.1"/>
    </source>
</evidence>
<dbReference type="EMBL" id="JATAAI010000015">
    <property type="protein sequence ID" value="KAK1740740.1"/>
    <property type="molecule type" value="Genomic_DNA"/>
</dbReference>
<feature type="domain" description="Helicase ATP-binding" evidence="7">
    <location>
        <begin position="152"/>
        <end position="333"/>
    </location>
</feature>
<evidence type="ECO:0000256" key="5">
    <source>
        <dbReference type="RuleBase" id="RU365068"/>
    </source>
</evidence>
<comment type="similarity">
    <text evidence="5">Belongs to the DEAD box helicase family.</text>
</comment>
<dbReference type="SMART" id="SM00487">
    <property type="entry name" value="DEXDc"/>
    <property type="match status" value="1"/>
</dbReference>
<dbReference type="InterPro" id="IPR027417">
    <property type="entry name" value="P-loop_NTPase"/>
</dbReference>
<proteinExistence type="inferred from homology"/>
<comment type="catalytic activity">
    <reaction evidence="5">
        <text>ATP + H2O = ADP + phosphate + H(+)</text>
        <dbReference type="Rhea" id="RHEA:13065"/>
        <dbReference type="ChEBI" id="CHEBI:15377"/>
        <dbReference type="ChEBI" id="CHEBI:15378"/>
        <dbReference type="ChEBI" id="CHEBI:30616"/>
        <dbReference type="ChEBI" id="CHEBI:43474"/>
        <dbReference type="ChEBI" id="CHEBI:456216"/>
        <dbReference type="EC" id="3.6.4.13"/>
    </reaction>
</comment>
<dbReference type="GO" id="GO:0003723">
    <property type="term" value="F:RNA binding"/>
    <property type="evidence" value="ECO:0007669"/>
    <property type="project" value="UniProtKB-UniRule"/>
</dbReference>
<dbReference type="PROSITE" id="PS51194">
    <property type="entry name" value="HELICASE_CTER"/>
    <property type="match status" value="1"/>
</dbReference>
<reference evidence="9" key="1">
    <citation type="submission" date="2023-06" db="EMBL/GenBank/DDBJ databases">
        <title>Survivors Of The Sea: Transcriptome response of Skeletonema marinoi to long-term dormancy.</title>
        <authorList>
            <person name="Pinder M.I.M."/>
            <person name="Kourtchenko O."/>
            <person name="Robertson E.K."/>
            <person name="Larsson T."/>
            <person name="Maumus F."/>
            <person name="Osuna-Cruz C.M."/>
            <person name="Vancaester E."/>
            <person name="Stenow R."/>
            <person name="Vandepoele K."/>
            <person name="Ploug H."/>
            <person name="Bruchert V."/>
            <person name="Godhe A."/>
            <person name="Topel M."/>
        </authorList>
    </citation>
    <scope>NUCLEOTIDE SEQUENCE</scope>
    <source>
        <strain evidence="9">R05AC</strain>
    </source>
</reference>
<feature type="domain" description="Helicase C-terminal" evidence="8">
    <location>
        <begin position="360"/>
        <end position="514"/>
    </location>
</feature>
<dbReference type="GO" id="GO:0016787">
    <property type="term" value="F:hydrolase activity"/>
    <property type="evidence" value="ECO:0007669"/>
    <property type="project" value="UniProtKB-KW"/>
</dbReference>
<dbReference type="GO" id="GO:0005524">
    <property type="term" value="F:ATP binding"/>
    <property type="evidence" value="ECO:0007669"/>
    <property type="project" value="UniProtKB-UniRule"/>
</dbReference>
<evidence type="ECO:0000256" key="3">
    <source>
        <dbReference type="ARBA" id="ARBA00022840"/>
    </source>
</evidence>
<keyword evidence="10" id="KW-1185">Reference proteome</keyword>
<dbReference type="AlphaFoldDB" id="A0AAD8Y811"/>
<comment type="function">
    <text evidence="5">RNA helicase.</text>
</comment>
<dbReference type="SUPFAM" id="SSF52540">
    <property type="entry name" value="P-loop containing nucleoside triphosphate hydrolases"/>
    <property type="match status" value="2"/>
</dbReference>
<evidence type="ECO:0000259" key="7">
    <source>
        <dbReference type="PROSITE" id="PS51192"/>
    </source>
</evidence>
<evidence type="ECO:0000256" key="2">
    <source>
        <dbReference type="ARBA" id="ARBA00022801"/>
    </source>
</evidence>
<evidence type="ECO:0000259" key="8">
    <source>
        <dbReference type="PROSITE" id="PS51194"/>
    </source>
</evidence>